<dbReference type="EMBL" id="DS268632">
    <property type="protein sequence ID" value="EFO95981.1"/>
    <property type="molecule type" value="Genomic_DNA"/>
</dbReference>
<organism evidence="3">
    <name type="scientific">Caenorhabditis remanei</name>
    <name type="common">Caenorhabditis vulgaris</name>
    <dbReference type="NCBI Taxonomy" id="31234"/>
    <lineage>
        <taxon>Eukaryota</taxon>
        <taxon>Metazoa</taxon>
        <taxon>Ecdysozoa</taxon>
        <taxon>Nematoda</taxon>
        <taxon>Chromadorea</taxon>
        <taxon>Rhabditida</taxon>
        <taxon>Rhabditina</taxon>
        <taxon>Rhabditomorpha</taxon>
        <taxon>Rhabditoidea</taxon>
        <taxon>Rhabditidae</taxon>
        <taxon>Peloderinae</taxon>
        <taxon>Caenorhabditis</taxon>
    </lineage>
</organism>
<name>E3NF92_CAERE</name>
<reference evidence="2" key="1">
    <citation type="submission" date="2007-07" db="EMBL/GenBank/DDBJ databases">
        <title>PCAP assembly of the Caenorhabditis remanei genome.</title>
        <authorList>
            <consortium name="The Caenorhabditis remanei Sequencing Consortium"/>
            <person name="Wilson R.K."/>
        </authorList>
    </citation>
    <scope>NUCLEOTIDE SEQUENCE [LARGE SCALE GENOMIC DNA]</scope>
    <source>
        <strain evidence="2">PB4641</strain>
    </source>
</reference>
<evidence type="ECO:0000313" key="2">
    <source>
        <dbReference type="EMBL" id="EFO95981.1"/>
    </source>
</evidence>
<dbReference type="InterPro" id="IPR016187">
    <property type="entry name" value="CTDL_fold"/>
</dbReference>
<dbReference type="SUPFAM" id="SSF56436">
    <property type="entry name" value="C-type lectin-like"/>
    <property type="match status" value="1"/>
</dbReference>
<dbReference type="InParanoid" id="E3NF92"/>
<keyword evidence="3" id="KW-1185">Reference proteome</keyword>
<dbReference type="Proteomes" id="UP000008281">
    <property type="component" value="Unassembled WGS sequence"/>
</dbReference>
<dbReference type="InterPro" id="IPR001304">
    <property type="entry name" value="C-type_lectin-like"/>
</dbReference>
<dbReference type="PROSITE" id="PS50041">
    <property type="entry name" value="C_TYPE_LECTIN_2"/>
    <property type="match status" value="1"/>
</dbReference>
<dbReference type="CDD" id="cd00037">
    <property type="entry name" value="CLECT"/>
    <property type="match status" value="1"/>
</dbReference>
<gene>
    <name evidence="2" type="primary">Cre-clec-164</name>
    <name evidence="2" type="ORF">CRE_16449</name>
</gene>
<evidence type="ECO:0000259" key="1">
    <source>
        <dbReference type="PROSITE" id="PS50041"/>
    </source>
</evidence>
<proteinExistence type="predicted"/>
<protein>
    <submittedName>
        <fullName evidence="2">CRE-CLEC-164 protein</fullName>
    </submittedName>
</protein>
<dbReference type="HOGENOM" id="CLU_097670_0_0_1"/>
<dbReference type="STRING" id="31234.E3NF92"/>
<dbReference type="SMART" id="SM00034">
    <property type="entry name" value="CLECT"/>
    <property type="match status" value="1"/>
</dbReference>
<dbReference type="PANTHER" id="PTHR47753">
    <property type="entry name" value="C-TYPE LECTIN-RELATED"/>
    <property type="match status" value="1"/>
</dbReference>
<feature type="domain" description="C-type lectin" evidence="1">
    <location>
        <begin position="69"/>
        <end position="182"/>
    </location>
</feature>
<dbReference type="PANTHER" id="PTHR47753:SF4">
    <property type="entry name" value="C-TYPE LECTIN DOMAIN-CONTAINING PROTEIN"/>
    <property type="match status" value="1"/>
</dbReference>
<dbReference type="OMA" id="SCGKWAD"/>
<dbReference type="Gene3D" id="3.10.100.10">
    <property type="entry name" value="Mannose-Binding Protein A, subunit A"/>
    <property type="match status" value="1"/>
</dbReference>
<dbReference type="InterPro" id="IPR016186">
    <property type="entry name" value="C-type_lectin-like/link_sf"/>
</dbReference>
<sequence>MFQLISDVPNNCTTHPHCLGFTPATFNHSIVFMNTAYHTCTQVLDKKFKMPKCPTGWNSWTRPTGRLWCYSISEDSQTWDSAESYCSDTWNASLNGFQTNEEREDFVGKMNNLEITQKWLYLGAKKSCGTEACPKSVEFLWQNDISTDQSLANDNFYTPYFDGSGDCLAMLIENGQYDDISCVEAKQTTFSCGKWADIYV</sequence>
<dbReference type="eggNOG" id="KOG4297">
    <property type="taxonomic scope" value="Eukaryota"/>
</dbReference>
<accession>E3NF92</accession>
<evidence type="ECO:0000313" key="3">
    <source>
        <dbReference type="Proteomes" id="UP000008281"/>
    </source>
</evidence>
<dbReference type="AlphaFoldDB" id="E3NF92"/>
<dbReference type="OrthoDB" id="10455121at2759"/>